<name>A0AAN1MQW1_9BURK</name>
<organism evidence="1 2">
    <name type="scientific">Paraburkholderia hospita</name>
    <dbReference type="NCBI Taxonomy" id="169430"/>
    <lineage>
        <taxon>Bacteria</taxon>
        <taxon>Pseudomonadati</taxon>
        <taxon>Pseudomonadota</taxon>
        <taxon>Betaproteobacteria</taxon>
        <taxon>Burkholderiales</taxon>
        <taxon>Burkholderiaceae</taxon>
        <taxon>Paraburkholderia</taxon>
    </lineage>
</organism>
<dbReference type="KEGG" id="phs:C2L64_48755"/>
<dbReference type="AlphaFoldDB" id="A0AAN1MQW1"/>
<gene>
    <name evidence="1" type="ORF">C2L64_48755</name>
</gene>
<dbReference type="Proteomes" id="UP000236649">
    <property type="component" value="Chromosome 4"/>
</dbReference>
<reference evidence="1 2" key="1">
    <citation type="submission" date="2018-01" db="EMBL/GenBank/DDBJ databases">
        <title>Species boundaries and ecological features among Paraburkholderia terrae DSMZ17804T, P. hospita DSMZ17164T and P. caribensis DSMZ13236T.</title>
        <authorList>
            <person name="Pratama A.A."/>
        </authorList>
    </citation>
    <scope>NUCLEOTIDE SEQUENCE [LARGE SCALE GENOMIC DNA]</scope>
    <source>
        <strain evidence="1 2">DSM 17164</strain>
    </source>
</reference>
<dbReference type="EMBL" id="CP026108">
    <property type="protein sequence ID" value="AUT76193.1"/>
    <property type="molecule type" value="Genomic_DNA"/>
</dbReference>
<evidence type="ECO:0000313" key="1">
    <source>
        <dbReference type="EMBL" id="AUT76193.1"/>
    </source>
</evidence>
<proteinExistence type="predicted"/>
<protein>
    <submittedName>
        <fullName evidence="1">Uncharacterized protein</fullName>
    </submittedName>
</protein>
<sequence length="137" mass="15200">MAEYLSAIFRSYRDACDARQSLDESDLCEAGALLLFPLAPPTRAPRPVCAAHELDHAEYAAHGEQIAITAINRFMERDVDCFVSDFHEDSRPGHTLLVAAHPPASALAHICDVLKNCGAFAIRLPRSRWRLCLCNPR</sequence>
<evidence type="ECO:0000313" key="2">
    <source>
        <dbReference type="Proteomes" id="UP000236649"/>
    </source>
</evidence>
<accession>A0AAN1MQW1</accession>